<comment type="caution">
    <text evidence="2">The sequence shown here is derived from an EMBL/GenBank/DDBJ whole genome shotgun (WGS) entry which is preliminary data.</text>
</comment>
<evidence type="ECO:0000313" key="2">
    <source>
        <dbReference type="EMBL" id="MCL1630113.1"/>
    </source>
</evidence>
<keyword evidence="3" id="KW-1185">Reference proteome</keyword>
<dbReference type="Proteomes" id="UP001202550">
    <property type="component" value="Unassembled WGS sequence"/>
</dbReference>
<proteinExistence type="predicted"/>
<organism evidence="2 3">
    <name type="scientific">Roseinatronobacter domitianus</name>
    <dbReference type="NCBI Taxonomy" id="2940293"/>
    <lineage>
        <taxon>Bacteria</taxon>
        <taxon>Pseudomonadati</taxon>
        <taxon>Pseudomonadota</taxon>
        <taxon>Alphaproteobacteria</taxon>
        <taxon>Rhodobacterales</taxon>
        <taxon>Paracoccaceae</taxon>
        <taxon>Roseinatronobacter</taxon>
    </lineage>
</organism>
<protein>
    <submittedName>
        <fullName evidence="2">Uncharacterized protein</fullName>
    </submittedName>
</protein>
<accession>A0ABT0M644</accession>
<evidence type="ECO:0000256" key="1">
    <source>
        <dbReference type="SAM" id="SignalP"/>
    </source>
</evidence>
<gene>
    <name evidence="2" type="ORF">M3N55_15410</name>
</gene>
<name>A0ABT0M644_9RHOB</name>
<keyword evidence="1" id="KW-0732">Signal</keyword>
<feature type="signal peptide" evidence="1">
    <location>
        <begin position="1"/>
        <end position="40"/>
    </location>
</feature>
<reference evidence="2 3" key="1">
    <citation type="submission" date="2022-05" db="EMBL/GenBank/DDBJ databases">
        <title>Seasonal and diel survey of microbial diversity of the Tyrrhenian coast.</title>
        <authorList>
            <person name="Gattoni G."/>
            <person name="Corral P."/>
        </authorList>
    </citation>
    <scope>NUCLEOTIDE SEQUENCE [LARGE SCALE GENOMIC DNA]</scope>
    <source>
        <strain evidence="2 3">V10</strain>
    </source>
</reference>
<sequence>MKMASTFSSAIARCDFCALFVTARSLAVLSALLMGGAATAQEPWNGPRPSGMTQAHDRYAASALEVFNRLGRDFNGNPNDFHDETWTWQNGRNGLSPLSNMDSATIGSVITGRYFVYSMFLYPEYWSVIYHAPDGVSHYCLAQGGGSYAEYSLDRYVNKAVFGLSGVLYWDPETERTRRPNLRRNYGWPMVGDGRTGRIAVYGWDDGSWSTNIGWVQSAYAAAFAEHCPNLPRVAEVNTAQTGRSADDLRRNARAVGFPTAFESDPADPLTVNMFYWANPPQ</sequence>
<dbReference type="EMBL" id="JALZWP010000024">
    <property type="protein sequence ID" value="MCL1630113.1"/>
    <property type="molecule type" value="Genomic_DNA"/>
</dbReference>
<evidence type="ECO:0000313" key="3">
    <source>
        <dbReference type="Proteomes" id="UP001202550"/>
    </source>
</evidence>
<feature type="chain" id="PRO_5046077981" evidence="1">
    <location>
        <begin position="41"/>
        <end position="282"/>
    </location>
</feature>
<dbReference type="RefSeq" id="WP_249060743.1">
    <property type="nucleotide sequence ID" value="NZ_JALZWP010000024.1"/>
</dbReference>